<dbReference type="PATRIC" id="fig|1359168.3.peg.77"/>
<dbReference type="EMBL" id="LANP01000001">
    <property type="protein sequence ID" value="KJV57539.1"/>
    <property type="molecule type" value="Genomic_DNA"/>
</dbReference>
<dbReference type="Gene3D" id="3.30.70.120">
    <property type="match status" value="1"/>
</dbReference>
<dbReference type="Pfam" id="PF03091">
    <property type="entry name" value="CutA1"/>
    <property type="match status" value="1"/>
</dbReference>
<dbReference type="OrthoDB" id="37622at2"/>
<dbReference type="SUPFAM" id="SSF54913">
    <property type="entry name" value="GlnB-like"/>
    <property type="match status" value="1"/>
</dbReference>
<dbReference type="InterPro" id="IPR015867">
    <property type="entry name" value="N-reg_PII/ATP_PRibTrfase_C"/>
</dbReference>
<evidence type="ECO:0000313" key="3">
    <source>
        <dbReference type="Proteomes" id="UP000033616"/>
    </source>
</evidence>
<organism evidence="2 3">
    <name type="scientific">Orientia chuto str. Dubai</name>
    <dbReference type="NCBI Taxonomy" id="1359168"/>
    <lineage>
        <taxon>Bacteria</taxon>
        <taxon>Pseudomonadati</taxon>
        <taxon>Pseudomonadota</taxon>
        <taxon>Alphaproteobacteria</taxon>
        <taxon>Rickettsiales</taxon>
        <taxon>Rickettsiaceae</taxon>
        <taxon>Rickettsieae</taxon>
        <taxon>Orientia</taxon>
    </lineage>
</organism>
<gene>
    <name evidence="2" type="ORF">OCHUTO_0075</name>
</gene>
<comment type="caution">
    <text evidence="2">The sequence shown here is derived from an EMBL/GenBank/DDBJ whole genome shotgun (WGS) entry which is preliminary data.</text>
</comment>
<evidence type="ECO:0000313" key="2">
    <source>
        <dbReference type="EMBL" id="KJV57539.1"/>
    </source>
</evidence>
<dbReference type="Proteomes" id="UP000033616">
    <property type="component" value="Unassembled WGS sequence"/>
</dbReference>
<dbReference type="PANTHER" id="PTHR23419">
    <property type="entry name" value="DIVALENT CATION TOLERANCE CUTA-RELATED"/>
    <property type="match status" value="1"/>
</dbReference>
<dbReference type="GO" id="GO:0005507">
    <property type="term" value="F:copper ion binding"/>
    <property type="evidence" value="ECO:0007669"/>
    <property type="project" value="TreeGrafter"/>
</dbReference>
<reference evidence="2 3" key="1">
    <citation type="submission" date="2015-02" db="EMBL/GenBank/DDBJ databases">
        <title>Genome Sequencing of Rickettsiales.</title>
        <authorList>
            <person name="Daugherty S.C."/>
            <person name="Su Q."/>
            <person name="Abolude K."/>
            <person name="Beier-Sexton M."/>
            <person name="Carlyon J.A."/>
            <person name="Carter R."/>
            <person name="Day N.P."/>
            <person name="Dumler S.J."/>
            <person name="Dyachenko V."/>
            <person name="Godinez A."/>
            <person name="Kurtti T.J."/>
            <person name="Lichay M."/>
            <person name="Mullins K.E."/>
            <person name="Ott S."/>
            <person name="Pappas-Brown V."/>
            <person name="Paris D.H."/>
            <person name="Patel P."/>
            <person name="Richards A.L."/>
            <person name="Sadzewicz L."/>
            <person name="Sears K."/>
            <person name="Seidman D."/>
            <person name="Sengamalay N."/>
            <person name="Stenos J."/>
            <person name="Tallon L.J."/>
            <person name="Vincent G."/>
            <person name="Fraser C.M."/>
            <person name="Munderloh U."/>
            <person name="Dunning-Hotopp J.C."/>
        </authorList>
    </citation>
    <scope>NUCLEOTIDE SEQUENCE [LARGE SCALE GENOMIC DNA]</scope>
    <source>
        <strain evidence="2 3">Fuller</strain>
    </source>
</reference>
<dbReference type="GO" id="GO:0010038">
    <property type="term" value="P:response to metal ion"/>
    <property type="evidence" value="ECO:0007669"/>
    <property type="project" value="InterPro"/>
</dbReference>
<dbReference type="RefSeq" id="WP_045796898.1">
    <property type="nucleotide sequence ID" value="NZ_LANP01000001.1"/>
</dbReference>
<name>A0A0F3MSE9_9RICK</name>
<comment type="similarity">
    <text evidence="1">Belongs to the CutA family.</text>
</comment>
<sequence length="118" mass="13894">MINSENNIVNAEDYSIILTTIDTNQKAKKIAHKLIELHLVACVQIDKICSIYFWKHNICKSNEYRLMIKTMNINYEKVEQVIRQFSNYDNPQVVQLKLTNGSNEYLNWISDSCKKKHN</sequence>
<proteinExistence type="inferred from homology"/>
<accession>A0A0F3MSE9</accession>
<dbReference type="InterPro" id="IPR011322">
    <property type="entry name" value="N-reg_PII-like_a/b"/>
</dbReference>
<evidence type="ECO:0000256" key="1">
    <source>
        <dbReference type="ARBA" id="ARBA00010169"/>
    </source>
</evidence>
<keyword evidence="3" id="KW-1185">Reference proteome</keyword>
<dbReference type="AlphaFoldDB" id="A0A0F3MSE9"/>
<dbReference type="InterPro" id="IPR004323">
    <property type="entry name" value="Ion_tolerance_CutA"/>
</dbReference>
<dbReference type="PANTHER" id="PTHR23419:SF8">
    <property type="entry name" value="FI09726P"/>
    <property type="match status" value="1"/>
</dbReference>
<dbReference type="STRING" id="1359168.OCHUTO_0075"/>
<protein>
    <submittedName>
        <fullName evidence="2">CutA1 divalent ion tolerance family protein</fullName>
    </submittedName>
</protein>